<protein>
    <recommendedName>
        <fullName evidence="10">Golgi membrane protein</fullName>
    </recommendedName>
</protein>
<feature type="region of interest" description="Disordered" evidence="6">
    <location>
        <begin position="192"/>
        <end position="221"/>
    </location>
</feature>
<sequence length="370" mass="36902">MANYYGSPQGGNPAYAPAAAQNLQFYPSSYSPGVPGQPTGGSYGYGGSGGVASAYGGFGGAGSGPTGSIGGGGGPGGVSGRMGEQGGLRTGWLAAFSTEGYDGEPPLLEELGVNFGHIQAKTLAVLNPFQRIDQHLMDDYDLAGPIIFFLLFGTFLLFSGKVHFGYIYGLALLGSVSLHVILSLMSPDGGQGGGNGGHSNMGPSYAQSPPTPGYPGDTAGSSTGVGGVGTSGLSGSISAGGAGGVSKGGSGPTGKHGRSGSLSQLSTTLTFVRSASVLGYCLLPLVATSLVGIMIPMDTPLGIVLTTAAICWCTYSASGMFCAVGRMRGMRALVAYPLALFYVGFGIMSVFSSRGSGSMAKVIASRTGRL</sequence>
<gene>
    <name evidence="8" type="ORF">SCUCBS95973_001849</name>
</gene>
<accession>A0ABP0B1Z5</accession>
<keyword evidence="5 7" id="KW-0472">Membrane</keyword>
<evidence type="ECO:0000256" key="5">
    <source>
        <dbReference type="ARBA" id="ARBA00023136"/>
    </source>
</evidence>
<feature type="region of interest" description="Disordered" evidence="6">
    <location>
        <begin position="239"/>
        <end position="262"/>
    </location>
</feature>
<feature type="transmembrane region" description="Helical" evidence="7">
    <location>
        <begin position="277"/>
        <end position="295"/>
    </location>
</feature>
<feature type="transmembrane region" description="Helical" evidence="7">
    <location>
        <begin position="333"/>
        <end position="351"/>
    </location>
</feature>
<evidence type="ECO:0000256" key="1">
    <source>
        <dbReference type="ARBA" id="ARBA00004141"/>
    </source>
</evidence>
<reference evidence="8 9" key="1">
    <citation type="submission" date="2024-01" db="EMBL/GenBank/DDBJ databases">
        <authorList>
            <person name="Allen C."/>
            <person name="Tagirdzhanova G."/>
        </authorList>
    </citation>
    <scope>NUCLEOTIDE SEQUENCE [LARGE SCALE GENOMIC DNA]</scope>
</reference>
<evidence type="ECO:0000256" key="4">
    <source>
        <dbReference type="ARBA" id="ARBA00022989"/>
    </source>
</evidence>
<evidence type="ECO:0000256" key="7">
    <source>
        <dbReference type="SAM" id="Phobius"/>
    </source>
</evidence>
<dbReference type="PANTHER" id="PTHR21236:SF2">
    <property type="entry name" value="PROTEIN YIPF"/>
    <property type="match status" value="1"/>
</dbReference>
<evidence type="ECO:0000256" key="6">
    <source>
        <dbReference type="SAM" id="MobiDB-lite"/>
    </source>
</evidence>
<evidence type="ECO:0000313" key="8">
    <source>
        <dbReference type="EMBL" id="CAK7213586.1"/>
    </source>
</evidence>
<keyword evidence="9" id="KW-1185">Reference proteome</keyword>
<keyword evidence="4 7" id="KW-1133">Transmembrane helix</keyword>
<evidence type="ECO:0000256" key="3">
    <source>
        <dbReference type="ARBA" id="ARBA00022692"/>
    </source>
</evidence>
<feature type="transmembrane region" description="Helical" evidence="7">
    <location>
        <begin position="166"/>
        <end position="185"/>
    </location>
</feature>
<dbReference type="PANTHER" id="PTHR21236">
    <property type="entry name" value="GOLGI MEMBRANE PROTEIN YIP1"/>
    <property type="match status" value="1"/>
</dbReference>
<feature type="compositionally biased region" description="Gly residues" evidence="6">
    <location>
        <begin position="239"/>
        <end position="254"/>
    </location>
</feature>
<dbReference type="InterPro" id="IPR045231">
    <property type="entry name" value="Yip1/4-like"/>
</dbReference>
<name>A0ABP0B1Z5_9PEZI</name>
<feature type="transmembrane region" description="Helical" evidence="7">
    <location>
        <begin position="140"/>
        <end position="160"/>
    </location>
</feature>
<evidence type="ECO:0008006" key="10">
    <source>
        <dbReference type="Google" id="ProtNLM"/>
    </source>
</evidence>
<feature type="transmembrane region" description="Helical" evidence="7">
    <location>
        <begin position="301"/>
        <end position="321"/>
    </location>
</feature>
<evidence type="ECO:0000313" key="9">
    <source>
        <dbReference type="Proteomes" id="UP001642405"/>
    </source>
</evidence>
<comment type="subcellular location">
    <subcellularLocation>
        <location evidence="1">Membrane</location>
        <topology evidence="1">Multi-pass membrane protein</topology>
    </subcellularLocation>
</comment>
<organism evidence="8 9">
    <name type="scientific">Sporothrix curviconia</name>
    <dbReference type="NCBI Taxonomy" id="1260050"/>
    <lineage>
        <taxon>Eukaryota</taxon>
        <taxon>Fungi</taxon>
        <taxon>Dikarya</taxon>
        <taxon>Ascomycota</taxon>
        <taxon>Pezizomycotina</taxon>
        <taxon>Sordariomycetes</taxon>
        <taxon>Sordariomycetidae</taxon>
        <taxon>Ophiostomatales</taxon>
        <taxon>Ophiostomataceae</taxon>
        <taxon>Sporothrix</taxon>
    </lineage>
</organism>
<comment type="similarity">
    <text evidence="2">Belongs to the YIP1 family.</text>
</comment>
<comment type="caution">
    <text evidence="8">The sequence shown here is derived from an EMBL/GenBank/DDBJ whole genome shotgun (WGS) entry which is preliminary data.</text>
</comment>
<keyword evidence="3 7" id="KW-0812">Transmembrane</keyword>
<proteinExistence type="inferred from homology"/>
<dbReference type="EMBL" id="CAWUHB010000007">
    <property type="protein sequence ID" value="CAK7213586.1"/>
    <property type="molecule type" value="Genomic_DNA"/>
</dbReference>
<evidence type="ECO:0000256" key="2">
    <source>
        <dbReference type="ARBA" id="ARBA00010596"/>
    </source>
</evidence>
<dbReference type="Proteomes" id="UP001642405">
    <property type="component" value="Unassembled WGS sequence"/>
</dbReference>